<feature type="transmembrane region" description="Helical" evidence="14">
    <location>
        <begin position="203"/>
        <end position="224"/>
    </location>
</feature>
<evidence type="ECO:0000259" key="16">
    <source>
        <dbReference type="PROSITE" id="PS50089"/>
    </source>
</evidence>
<accession>A0AAD5RVK2</accession>
<dbReference type="GO" id="GO:0061630">
    <property type="term" value="F:ubiquitin protein ligase activity"/>
    <property type="evidence" value="ECO:0007669"/>
    <property type="project" value="UniProtKB-EC"/>
</dbReference>
<evidence type="ECO:0000256" key="13">
    <source>
        <dbReference type="SAM" id="MobiDB-lite"/>
    </source>
</evidence>
<evidence type="ECO:0000256" key="8">
    <source>
        <dbReference type="ARBA" id="ARBA00022786"/>
    </source>
</evidence>
<keyword evidence="18" id="KW-1185">Reference proteome</keyword>
<evidence type="ECO:0000256" key="4">
    <source>
        <dbReference type="ARBA" id="ARBA00022679"/>
    </source>
</evidence>
<keyword evidence="5 14" id="KW-0812">Transmembrane</keyword>
<dbReference type="InterPro" id="IPR001841">
    <property type="entry name" value="Znf_RING"/>
</dbReference>
<sequence>MASSVVLWALAASVAAITTDPIDVLPDLVVDSAMRLSLNFHEVDVPVTDAVIVPLTPEAGLDLTDQERENFWAKGLFIAADATNYNNISSNEAVVYLPCEANTNTSNIDPNLMLSSLMEQTDITAIVLYNLNGNGCTLSENTDLDFTSLYSMNDRTQAKSALDLMFDGAVYATITGKTNITDSTDADPDSQDQGNNSAVAMSILYSITGLITLLFLIIIATGAIRAHRYPERYGPREGFGGRPRQSRAKGLARAVLDTLPIVKFGDSQQQGTLAKDPERDHELQSIPEDRELETNPNPQSLTMTPPAKQPKAENQTATDEAGPTEAPQPGTDSLATAAVGTSTSEHGDNSLGCSICTEDFRLGEDVRVLPCDHKFHPQCVDPWLINVSGTCPLCRLDLRPQGSDDEVASPTTEQNSMAPPLNSDDVASIGAQPVPQNRRMSRLFDLNVLRHAPQEERIEALRRYRTENEETQGRTSRGSSRSNDEERSRRAKLTDRLRVKLGILTTRRGRSPELAQTRGASSGAGT</sequence>
<reference evidence="17" key="1">
    <citation type="submission" date="2022-07" db="EMBL/GenBank/DDBJ databases">
        <title>Draft genome sequence of Zalerion maritima ATCC 34329, a (micro)plastics degrading marine fungus.</title>
        <authorList>
            <person name="Paco A."/>
            <person name="Goncalves M.F.M."/>
            <person name="Rocha-Santos T.A.P."/>
            <person name="Alves A."/>
        </authorList>
    </citation>
    <scope>NUCLEOTIDE SEQUENCE</scope>
    <source>
        <strain evidence="17">ATCC 34329</strain>
    </source>
</reference>
<dbReference type="PANTHER" id="PTHR45977:SF4">
    <property type="entry name" value="RING-TYPE DOMAIN-CONTAINING PROTEIN"/>
    <property type="match status" value="1"/>
</dbReference>
<evidence type="ECO:0000256" key="11">
    <source>
        <dbReference type="ARBA" id="ARBA00023136"/>
    </source>
</evidence>
<evidence type="ECO:0000256" key="5">
    <source>
        <dbReference type="ARBA" id="ARBA00022692"/>
    </source>
</evidence>
<keyword evidence="10 14" id="KW-1133">Transmembrane helix</keyword>
<feature type="compositionally biased region" description="Basic and acidic residues" evidence="13">
    <location>
        <begin position="275"/>
        <end position="293"/>
    </location>
</feature>
<comment type="subcellular location">
    <subcellularLocation>
        <location evidence="2">Membrane</location>
        <topology evidence="2">Multi-pass membrane protein</topology>
    </subcellularLocation>
</comment>
<evidence type="ECO:0000256" key="7">
    <source>
        <dbReference type="ARBA" id="ARBA00022771"/>
    </source>
</evidence>
<keyword evidence="15" id="KW-0732">Signal</keyword>
<dbReference type="EC" id="2.3.2.27" evidence="3"/>
<evidence type="ECO:0000256" key="3">
    <source>
        <dbReference type="ARBA" id="ARBA00012483"/>
    </source>
</evidence>
<feature type="signal peptide" evidence="15">
    <location>
        <begin position="1"/>
        <end position="16"/>
    </location>
</feature>
<dbReference type="CDD" id="cd16454">
    <property type="entry name" value="RING-H2_PA-TM-RING"/>
    <property type="match status" value="1"/>
</dbReference>
<feature type="compositionally biased region" description="Basic and acidic residues" evidence="13">
    <location>
        <begin position="482"/>
        <end position="498"/>
    </location>
</feature>
<evidence type="ECO:0000256" key="14">
    <source>
        <dbReference type="SAM" id="Phobius"/>
    </source>
</evidence>
<organism evidence="17 18">
    <name type="scientific">Zalerion maritima</name>
    <dbReference type="NCBI Taxonomy" id="339359"/>
    <lineage>
        <taxon>Eukaryota</taxon>
        <taxon>Fungi</taxon>
        <taxon>Dikarya</taxon>
        <taxon>Ascomycota</taxon>
        <taxon>Pezizomycotina</taxon>
        <taxon>Sordariomycetes</taxon>
        <taxon>Lulworthiomycetidae</taxon>
        <taxon>Lulworthiales</taxon>
        <taxon>Lulworthiaceae</taxon>
        <taxon>Zalerion</taxon>
    </lineage>
</organism>
<dbReference type="PROSITE" id="PS50089">
    <property type="entry name" value="ZF_RING_2"/>
    <property type="match status" value="1"/>
</dbReference>
<feature type="compositionally biased region" description="Polar residues" evidence="13">
    <location>
        <begin position="294"/>
        <end position="303"/>
    </location>
</feature>
<feature type="domain" description="RING-type" evidence="16">
    <location>
        <begin position="353"/>
        <end position="395"/>
    </location>
</feature>
<dbReference type="PANTHER" id="PTHR45977">
    <property type="entry name" value="TARGET OF ERK KINASE MPK-1"/>
    <property type="match status" value="1"/>
</dbReference>
<evidence type="ECO:0000256" key="10">
    <source>
        <dbReference type="ARBA" id="ARBA00022989"/>
    </source>
</evidence>
<feature type="compositionally biased region" description="Polar residues" evidence="13">
    <location>
        <begin position="330"/>
        <end position="344"/>
    </location>
</feature>
<gene>
    <name evidence="17" type="ORF">MKZ38_006223</name>
</gene>
<evidence type="ECO:0000313" key="18">
    <source>
        <dbReference type="Proteomes" id="UP001201980"/>
    </source>
</evidence>
<name>A0AAD5RVK2_9PEZI</name>
<feature type="region of interest" description="Disordered" evidence="13">
    <location>
        <begin position="403"/>
        <end position="434"/>
    </location>
</feature>
<keyword evidence="8" id="KW-0833">Ubl conjugation pathway</keyword>
<proteinExistence type="predicted"/>
<evidence type="ECO:0000256" key="15">
    <source>
        <dbReference type="SAM" id="SignalP"/>
    </source>
</evidence>
<comment type="caution">
    <text evidence="17">The sequence shown here is derived from an EMBL/GenBank/DDBJ whole genome shotgun (WGS) entry which is preliminary data.</text>
</comment>
<dbReference type="GO" id="GO:0016020">
    <property type="term" value="C:membrane"/>
    <property type="evidence" value="ECO:0007669"/>
    <property type="project" value="UniProtKB-SubCell"/>
</dbReference>
<dbReference type="Pfam" id="PF13639">
    <property type="entry name" value="zf-RING_2"/>
    <property type="match status" value="1"/>
</dbReference>
<evidence type="ECO:0000256" key="9">
    <source>
        <dbReference type="ARBA" id="ARBA00022833"/>
    </source>
</evidence>
<dbReference type="GO" id="GO:0008270">
    <property type="term" value="F:zinc ion binding"/>
    <property type="evidence" value="ECO:0007669"/>
    <property type="project" value="UniProtKB-KW"/>
</dbReference>
<dbReference type="SUPFAM" id="SSF57850">
    <property type="entry name" value="RING/U-box"/>
    <property type="match status" value="1"/>
</dbReference>
<evidence type="ECO:0000256" key="6">
    <source>
        <dbReference type="ARBA" id="ARBA00022723"/>
    </source>
</evidence>
<dbReference type="InterPro" id="IPR013083">
    <property type="entry name" value="Znf_RING/FYVE/PHD"/>
</dbReference>
<feature type="chain" id="PRO_5041972267" description="RING-type E3 ubiquitin transferase" evidence="15">
    <location>
        <begin position="17"/>
        <end position="526"/>
    </location>
</feature>
<evidence type="ECO:0000313" key="17">
    <source>
        <dbReference type="EMBL" id="KAJ2905146.1"/>
    </source>
</evidence>
<feature type="compositionally biased region" description="Basic and acidic residues" evidence="13">
    <location>
        <begin position="460"/>
        <end position="472"/>
    </location>
</feature>
<evidence type="ECO:0000256" key="1">
    <source>
        <dbReference type="ARBA" id="ARBA00000900"/>
    </source>
</evidence>
<keyword evidence="7 12" id="KW-0863">Zinc-finger</keyword>
<keyword evidence="11 14" id="KW-0472">Membrane</keyword>
<feature type="region of interest" description="Disordered" evidence="13">
    <location>
        <begin position="267"/>
        <end position="350"/>
    </location>
</feature>
<dbReference type="GO" id="GO:0016567">
    <property type="term" value="P:protein ubiquitination"/>
    <property type="evidence" value="ECO:0007669"/>
    <property type="project" value="TreeGrafter"/>
</dbReference>
<dbReference type="Proteomes" id="UP001201980">
    <property type="component" value="Unassembled WGS sequence"/>
</dbReference>
<keyword evidence="6" id="KW-0479">Metal-binding</keyword>
<evidence type="ECO:0000256" key="2">
    <source>
        <dbReference type="ARBA" id="ARBA00004141"/>
    </source>
</evidence>
<keyword evidence="9" id="KW-0862">Zinc</keyword>
<dbReference type="GO" id="GO:0006511">
    <property type="term" value="P:ubiquitin-dependent protein catabolic process"/>
    <property type="evidence" value="ECO:0007669"/>
    <property type="project" value="TreeGrafter"/>
</dbReference>
<feature type="region of interest" description="Disordered" evidence="13">
    <location>
        <begin position="460"/>
        <end position="526"/>
    </location>
</feature>
<comment type="catalytic activity">
    <reaction evidence="1">
        <text>S-ubiquitinyl-[E2 ubiquitin-conjugating enzyme]-L-cysteine + [acceptor protein]-L-lysine = [E2 ubiquitin-conjugating enzyme]-L-cysteine + N(6)-ubiquitinyl-[acceptor protein]-L-lysine.</text>
        <dbReference type="EC" id="2.3.2.27"/>
    </reaction>
</comment>
<keyword evidence="4" id="KW-0808">Transferase</keyword>
<dbReference type="Gene3D" id="3.30.40.10">
    <property type="entry name" value="Zinc/RING finger domain, C3HC4 (zinc finger)"/>
    <property type="match status" value="1"/>
</dbReference>
<evidence type="ECO:0000256" key="12">
    <source>
        <dbReference type="PROSITE-ProRule" id="PRU00175"/>
    </source>
</evidence>
<protein>
    <recommendedName>
        <fullName evidence="3">RING-type E3 ubiquitin transferase</fullName>
        <ecNumber evidence="3">2.3.2.27</ecNumber>
    </recommendedName>
</protein>
<dbReference type="AlphaFoldDB" id="A0AAD5RVK2"/>
<dbReference type="SMART" id="SM00184">
    <property type="entry name" value="RING"/>
    <property type="match status" value="1"/>
</dbReference>
<dbReference type="EMBL" id="JAKWBI020000037">
    <property type="protein sequence ID" value="KAJ2905146.1"/>
    <property type="molecule type" value="Genomic_DNA"/>
</dbReference>